<keyword evidence="1" id="KW-0812">Transmembrane</keyword>
<keyword evidence="1" id="KW-0472">Membrane</keyword>
<dbReference type="RefSeq" id="WP_172277487.1">
    <property type="nucleotide sequence ID" value="NZ_CASGMU010000024.1"/>
</dbReference>
<evidence type="ECO:0000313" key="3">
    <source>
        <dbReference type="Proteomes" id="UP000714420"/>
    </source>
</evidence>
<proteinExistence type="predicted"/>
<keyword evidence="3" id="KW-1185">Reference proteome</keyword>
<evidence type="ECO:0000313" key="2">
    <source>
        <dbReference type="EMBL" id="NPD93232.1"/>
    </source>
</evidence>
<keyword evidence="1" id="KW-1133">Transmembrane helix</keyword>
<comment type="caution">
    <text evidence="2">The sequence shown here is derived from an EMBL/GenBank/DDBJ whole genome shotgun (WGS) entry which is preliminary data.</text>
</comment>
<reference evidence="2 3" key="1">
    <citation type="submission" date="2020-05" db="EMBL/GenBank/DDBJ databases">
        <title>Distinct polysaccharide utilization as determinants for interspecies competition between intestinal Prevotella spp.</title>
        <authorList>
            <person name="Galvez E.J.C."/>
            <person name="Iljazovic A."/>
            <person name="Strowig T."/>
        </authorList>
    </citation>
    <scope>NUCLEOTIDE SEQUENCE [LARGE SCALE GENOMIC DNA]</scope>
    <source>
        <strain evidence="2 3">PMUR</strain>
    </source>
</reference>
<gene>
    <name evidence="2" type="ORF">HPS56_13020</name>
</gene>
<accession>A0ABX2AT84</accession>
<dbReference type="PROSITE" id="PS51257">
    <property type="entry name" value="PROKAR_LIPOPROTEIN"/>
    <property type="match status" value="1"/>
</dbReference>
<feature type="transmembrane region" description="Helical" evidence="1">
    <location>
        <begin position="7"/>
        <end position="27"/>
    </location>
</feature>
<sequence>MVRVAKYGIGVMVVMAQMFVASCSLSFPHLDYDGDIEDVTNSESSDKAPVMMFVNERNFFSAATRGSGAFMDYDAGDRRKYNNSTFYVFAFRSGPGKESGLRSEPDLMNSAFSQESADGIDCLIDGTDYGYGMPVKPYPGGMGIIEPDMTDIGTHDALKGKRLYYNNVYPETGYNFFAYFLDNLKGDEKRCVPYRESDRIWYDITIDGSQDIMCGYAPRLTRKRLENEIPQAADISEENKKKIINIGEYSAFTAHCGINPVVDMRHQLTQLRFLAYPAGTMADSVLVTEISVKGWNTGRMIVATANKDTASIGFTSYKSGLQMTDLILKDAFDLEQNTCPMFGSGNAYDMFRNDDGSNMYGYMTVPWEKQPETDMSGSRIPVRLGGSLMVFPEEYYDITIKYTRLQKDGSLQDNEENYRITAEKGPGYFRDKTTGKWMFKRGARYAVNIVVGYSLPVMSVVPDNQ</sequence>
<dbReference type="Proteomes" id="UP000714420">
    <property type="component" value="Unassembled WGS sequence"/>
</dbReference>
<protein>
    <submittedName>
        <fullName evidence="2">Uncharacterized protein</fullName>
    </submittedName>
</protein>
<name>A0ABX2AT84_9BACT</name>
<evidence type="ECO:0000256" key="1">
    <source>
        <dbReference type="SAM" id="Phobius"/>
    </source>
</evidence>
<organism evidence="2 3">
    <name type="scientific">Xylanibacter muris</name>
    <dbReference type="NCBI Taxonomy" id="2736290"/>
    <lineage>
        <taxon>Bacteria</taxon>
        <taxon>Pseudomonadati</taxon>
        <taxon>Bacteroidota</taxon>
        <taxon>Bacteroidia</taxon>
        <taxon>Bacteroidales</taxon>
        <taxon>Prevotellaceae</taxon>
        <taxon>Xylanibacter</taxon>
    </lineage>
</organism>
<dbReference type="EMBL" id="JABKKF010000020">
    <property type="protein sequence ID" value="NPD93232.1"/>
    <property type="molecule type" value="Genomic_DNA"/>
</dbReference>